<organism evidence="3">
    <name type="scientific">Loa loa</name>
    <name type="common">Eye worm</name>
    <name type="synonym">Filaria loa</name>
    <dbReference type="NCBI Taxonomy" id="7209"/>
    <lineage>
        <taxon>Eukaryota</taxon>
        <taxon>Metazoa</taxon>
        <taxon>Ecdysozoa</taxon>
        <taxon>Nematoda</taxon>
        <taxon>Chromadorea</taxon>
        <taxon>Rhabditida</taxon>
        <taxon>Spirurina</taxon>
        <taxon>Spiruromorpha</taxon>
        <taxon>Filarioidea</taxon>
        <taxon>Onchocercidae</taxon>
        <taxon>Loa</taxon>
    </lineage>
</organism>
<evidence type="ECO:0000256" key="2">
    <source>
        <dbReference type="SAM" id="SignalP"/>
    </source>
</evidence>
<dbReference type="InParanoid" id="A0A1S0UDF0"/>
<feature type="chain" id="PRO_5010283600" description="Thioredoxin domain-containing protein" evidence="2">
    <location>
        <begin position="25"/>
        <end position="409"/>
    </location>
</feature>
<dbReference type="KEGG" id="loa:LOAG_18964"/>
<feature type="signal peptide" evidence="2">
    <location>
        <begin position="1"/>
        <end position="24"/>
    </location>
</feature>
<gene>
    <name evidence="3" type="ORF">LOAG_18964</name>
</gene>
<feature type="region of interest" description="Disordered" evidence="1">
    <location>
        <begin position="27"/>
        <end position="46"/>
    </location>
</feature>
<evidence type="ECO:0008006" key="4">
    <source>
        <dbReference type="Google" id="ProtNLM"/>
    </source>
</evidence>
<dbReference type="OMA" id="DFEWIEN"/>
<dbReference type="OrthoDB" id="5798421at2759"/>
<accession>A0A1S0UDF0</accession>
<name>A0A1S0UDF0_LOALO</name>
<protein>
    <recommendedName>
        <fullName evidence="4">Thioredoxin domain-containing protein</fullName>
    </recommendedName>
</protein>
<dbReference type="EMBL" id="JH712824">
    <property type="protein sequence ID" value="EJD73619.1"/>
    <property type="molecule type" value="Genomic_DNA"/>
</dbReference>
<dbReference type="CTD" id="31252094"/>
<dbReference type="AlphaFoldDB" id="A0A1S0UDF0"/>
<reference evidence="3" key="1">
    <citation type="submission" date="2012-04" db="EMBL/GenBank/DDBJ databases">
        <title>The Genome Sequence of Loa loa.</title>
        <authorList>
            <consortium name="The Broad Institute Genome Sequencing Platform"/>
            <consortium name="Broad Institute Genome Sequencing Center for Infectious Disease"/>
            <person name="Nutman T.B."/>
            <person name="Fink D.L."/>
            <person name="Russ C."/>
            <person name="Young S."/>
            <person name="Zeng Q."/>
            <person name="Gargeya S."/>
            <person name="Alvarado L."/>
            <person name="Berlin A."/>
            <person name="Chapman S.B."/>
            <person name="Chen Z."/>
            <person name="Freedman E."/>
            <person name="Gellesch M."/>
            <person name="Goldberg J."/>
            <person name="Griggs A."/>
            <person name="Gujja S."/>
            <person name="Heilman E.R."/>
            <person name="Heiman D."/>
            <person name="Howarth C."/>
            <person name="Mehta T."/>
            <person name="Neiman D."/>
            <person name="Pearson M."/>
            <person name="Roberts A."/>
            <person name="Saif S."/>
            <person name="Shea T."/>
            <person name="Shenoy N."/>
            <person name="Sisk P."/>
            <person name="Stolte C."/>
            <person name="Sykes S."/>
            <person name="White J."/>
            <person name="Yandava C."/>
            <person name="Haas B."/>
            <person name="Henn M.R."/>
            <person name="Nusbaum C."/>
            <person name="Birren B."/>
        </authorList>
    </citation>
    <scope>NUCLEOTIDE SEQUENCE [LARGE SCALE GENOMIC DNA]</scope>
</reference>
<dbReference type="RefSeq" id="XP_020304575.1">
    <property type="nucleotide sequence ID" value="XM_020451625.1"/>
</dbReference>
<evidence type="ECO:0000256" key="1">
    <source>
        <dbReference type="SAM" id="MobiDB-lite"/>
    </source>
</evidence>
<evidence type="ECO:0000313" key="3">
    <source>
        <dbReference type="EMBL" id="EJD73619.1"/>
    </source>
</evidence>
<keyword evidence="2" id="KW-0732">Signal</keyword>
<sequence>MDLKYLAILTFIVSHMVSFNITLAAGGTDEEGPSAPKKRKTETKFRYPNNKPVSALGQVGHLIVRHLPRKDLKSLSKAIPMMSEHMNHELNRRRRILHYRDGEINPPYLKNALKHQDPFAVPFWKPYEAILFGSEKPINMTAPENYYYDVLTFTSQEHHLEIRRKFVTAYTPFLLNEIEGSPMNGVIIPYDLSSSSYMSFSFWEDDDFEWIENLMPRDLEANEDLVKLIIVISNDLKYSNESADSKALNTIKKIRKTFVNAPICIVDQPDNRKEYINAIEVPQVLVFYGPDVNASTLLVEKNDNSEMLKTKFEDWKEELLFLNSHQVIAFHFTVANGMEPEDSEQIFSNTFPDIPLSTLRLLDESSLTGIDYQVETKSDFYIGPVYAIVGFRKFGGENPVTEDLSEEND</sequence>
<proteinExistence type="predicted"/>
<dbReference type="GeneID" id="31252094"/>